<keyword evidence="1" id="KW-1133">Transmembrane helix</keyword>
<dbReference type="InterPro" id="IPR021288">
    <property type="entry name" value="Surface_antigen"/>
</dbReference>
<sequence length="255" mass="27244">MTMNLLKKPQHILYHSASRQILHAGQCFSPLYVQSNDAVCLAEINVARAAAKLAEFVAATAGTEKWPKTNAEQSDEQSSPWYPVCEALIAKEEPIVTAEEAGSDTFPSGTYAFMALDTAEADCAAAVSHWKDAASNFTAIPPSKTKGKELYEKQHNVSFIAMYNPSENASVDCRVVTCTQTTTNAPAVPSSRNGGDEKKGYALLCMTTPDAFEDSKVPFSEEQWNKIKASLTGSATAVAPSLLVFAIAALGLAAL</sequence>
<keyword evidence="1" id="KW-0812">Transmembrane</keyword>
<evidence type="ECO:0000313" key="2">
    <source>
        <dbReference type="EMBL" id="CDJ36140.1"/>
    </source>
</evidence>
<reference evidence="2" key="1">
    <citation type="submission" date="2013-10" db="EMBL/GenBank/DDBJ databases">
        <title>Genomic analysis of the causative agents of coccidiosis in chickens.</title>
        <authorList>
            <person name="Reid A.J."/>
            <person name="Blake D."/>
            <person name="Billington K."/>
            <person name="Browne H."/>
            <person name="Dunn M."/>
            <person name="Hung S."/>
            <person name="Kawahara F."/>
            <person name="Miranda-Saavedra D."/>
            <person name="Mourier T."/>
            <person name="Nagra H."/>
            <person name="Otto T.D."/>
            <person name="Rawlings N."/>
            <person name="Sanchez A."/>
            <person name="Sanders M."/>
            <person name="Subramaniam C."/>
            <person name="Tay Y."/>
            <person name="Dear P."/>
            <person name="Doerig C."/>
            <person name="Gruber A."/>
            <person name="Parkinson J."/>
            <person name="Shirley M."/>
            <person name="Wan K.L."/>
            <person name="Berriman M."/>
            <person name="Tomley F."/>
            <person name="Pain A."/>
        </authorList>
    </citation>
    <scope>NUCLEOTIDE SEQUENCE [LARGE SCALE GENOMIC DNA]</scope>
    <source>
        <strain evidence="2">Houghton</strain>
    </source>
</reference>
<feature type="transmembrane region" description="Helical" evidence="1">
    <location>
        <begin position="235"/>
        <end position="254"/>
    </location>
</feature>
<dbReference type="Pfam" id="PF11054">
    <property type="entry name" value="Surface_antigen"/>
    <property type="match status" value="1"/>
</dbReference>
<dbReference type="Proteomes" id="UP000030744">
    <property type="component" value="Unassembled WGS sequence"/>
</dbReference>
<keyword evidence="1" id="KW-0472">Membrane</keyword>
<name>U6KDM8_9EIME</name>
<reference evidence="2" key="2">
    <citation type="submission" date="2013-10" db="EMBL/GenBank/DDBJ databases">
        <authorList>
            <person name="Aslett M."/>
        </authorList>
    </citation>
    <scope>NUCLEOTIDE SEQUENCE [LARGE SCALE GENOMIC DNA]</scope>
    <source>
        <strain evidence="2">Houghton</strain>
    </source>
</reference>
<dbReference type="RefSeq" id="XP_037878429.1">
    <property type="nucleotide sequence ID" value="XM_038022575.1"/>
</dbReference>
<evidence type="ECO:0000256" key="1">
    <source>
        <dbReference type="SAM" id="Phobius"/>
    </source>
</evidence>
<dbReference type="GeneID" id="60404187"/>
<dbReference type="AlphaFoldDB" id="U6KDM8"/>
<dbReference type="VEuPathDB" id="ToxoDB:EMH_0065310"/>
<keyword evidence="3" id="KW-1185">Reference proteome</keyword>
<organism evidence="2 3">
    <name type="scientific">Eimeria mitis</name>
    <dbReference type="NCBI Taxonomy" id="44415"/>
    <lineage>
        <taxon>Eukaryota</taxon>
        <taxon>Sar</taxon>
        <taxon>Alveolata</taxon>
        <taxon>Apicomplexa</taxon>
        <taxon>Conoidasida</taxon>
        <taxon>Coccidia</taxon>
        <taxon>Eucoccidiorida</taxon>
        <taxon>Eimeriorina</taxon>
        <taxon>Eimeriidae</taxon>
        <taxon>Eimeria</taxon>
    </lineage>
</organism>
<protein>
    <submittedName>
        <fullName evidence="2">SAG family member</fullName>
    </submittedName>
</protein>
<accession>U6KDM8</accession>
<dbReference type="EMBL" id="HG735579">
    <property type="protein sequence ID" value="CDJ36140.1"/>
    <property type="molecule type" value="Genomic_DNA"/>
</dbReference>
<evidence type="ECO:0000313" key="3">
    <source>
        <dbReference type="Proteomes" id="UP000030744"/>
    </source>
</evidence>
<proteinExistence type="predicted"/>
<gene>
    <name evidence="2" type="ORF">EMH_0065310</name>
</gene>